<comment type="function">
    <text evidence="5 6">Structural component of flagellum, the bacterial motility apparatus. Part of the rod structure of flagellar basal body.</text>
</comment>
<name>A0ABV5ZEF5_9GAMM</name>
<organism evidence="8 9">
    <name type="scientific">Balneatrix alpica</name>
    <dbReference type="NCBI Taxonomy" id="75684"/>
    <lineage>
        <taxon>Bacteria</taxon>
        <taxon>Pseudomonadati</taxon>
        <taxon>Pseudomonadota</taxon>
        <taxon>Gammaproteobacteria</taxon>
        <taxon>Oceanospirillales</taxon>
        <taxon>Balneatrichaceae</taxon>
        <taxon>Balneatrix</taxon>
    </lineage>
</organism>
<evidence type="ECO:0000313" key="8">
    <source>
        <dbReference type="EMBL" id="MFB9887657.1"/>
    </source>
</evidence>
<dbReference type="InterPro" id="IPR001444">
    <property type="entry name" value="Flag_bb_rod_N"/>
</dbReference>
<keyword evidence="8" id="KW-0969">Cilium</keyword>
<evidence type="ECO:0000256" key="3">
    <source>
        <dbReference type="ARBA" id="ARBA00014376"/>
    </source>
</evidence>
<dbReference type="PANTHER" id="PTHR30435:SF12">
    <property type="entry name" value="FLAGELLAR BASAL BODY ROD PROTEIN FLGB"/>
    <property type="match status" value="1"/>
</dbReference>
<evidence type="ECO:0000256" key="4">
    <source>
        <dbReference type="ARBA" id="ARBA00023143"/>
    </source>
</evidence>
<dbReference type="PIRSF" id="PIRSF002889">
    <property type="entry name" value="Rod_FlgB"/>
    <property type="match status" value="1"/>
</dbReference>
<proteinExistence type="inferred from homology"/>
<dbReference type="Proteomes" id="UP001589628">
    <property type="component" value="Unassembled WGS sequence"/>
</dbReference>
<protein>
    <recommendedName>
        <fullName evidence="3 6">Flagellar basal body rod protein FlgB</fullName>
    </recommendedName>
</protein>
<dbReference type="RefSeq" id="WP_027312809.1">
    <property type="nucleotide sequence ID" value="NZ_JBHLZN010000005.1"/>
</dbReference>
<keyword evidence="8" id="KW-0966">Cell projection</keyword>
<dbReference type="PROSITE" id="PS00588">
    <property type="entry name" value="FLAGELLA_BB_ROD"/>
    <property type="match status" value="1"/>
</dbReference>
<comment type="subcellular location">
    <subcellularLocation>
        <location evidence="1 6">Bacterial flagellum basal body</location>
    </subcellularLocation>
</comment>
<evidence type="ECO:0000259" key="7">
    <source>
        <dbReference type="Pfam" id="PF00460"/>
    </source>
</evidence>
<dbReference type="InterPro" id="IPR006300">
    <property type="entry name" value="FlgB"/>
</dbReference>
<reference evidence="8 9" key="1">
    <citation type="submission" date="2024-09" db="EMBL/GenBank/DDBJ databases">
        <authorList>
            <person name="Sun Q."/>
            <person name="Mori K."/>
        </authorList>
    </citation>
    <scope>NUCLEOTIDE SEQUENCE [LARGE SCALE GENOMIC DNA]</scope>
    <source>
        <strain evidence="8 9">ATCC 51285</strain>
    </source>
</reference>
<comment type="similarity">
    <text evidence="2 6">Belongs to the flagella basal body rod proteins family.</text>
</comment>
<feature type="domain" description="Flagellar basal body rod protein N-terminal" evidence="7">
    <location>
        <begin position="12"/>
        <end position="39"/>
    </location>
</feature>
<dbReference type="Pfam" id="PF00460">
    <property type="entry name" value="Flg_bb_rod"/>
    <property type="match status" value="1"/>
</dbReference>
<dbReference type="NCBIfam" id="TIGR01396">
    <property type="entry name" value="FlgB"/>
    <property type="match status" value="1"/>
</dbReference>
<dbReference type="PANTHER" id="PTHR30435">
    <property type="entry name" value="FLAGELLAR PROTEIN"/>
    <property type="match status" value="1"/>
</dbReference>
<gene>
    <name evidence="8" type="primary">flgB</name>
    <name evidence="8" type="ORF">ACFFLH_14645</name>
</gene>
<dbReference type="InterPro" id="IPR019776">
    <property type="entry name" value="Flagellar_basal_body_rod_CS"/>
</dbReference>
<keyword evidence="4 6" id="KW-0975">Bacterial flagellum</keyword>
<comment type="subunit">
    <text evidence="6">The basal body constitutes a major portion of the flagellar organelle and consists of a number of rings mounted on a central rod.</text>
</comment>
<accession>A0ABV5ZEF5</accession>
<keyword evidence="8" id="KW-0282">Flagellum</keyword>
<dbReference type="EMBL" id="JBHLZN010000005">
    <property type="protein sequence ID" value="MFB9887657.1"/>
    <property type="molecule type" value="Genomic_DNA"/>
</dbReference>
<evidence type="ECO:0000256" key="2">
    <source>
        <dbReference type="ARBA" id="ARBA00009677"/>
    </source>
</evidence>
<evidence type="ECO:0000256" key="1">
    <source>
        <dbReference type="ARBA" id="ARBA00004117"/>
    </source>
</evidence>
<sequence>MSINFNNALGIHADALLFRAQRAEVLANNLANADTPHYKAKDLDFGSVLAQAEAATSFHLRQTHSRHLAASTDASAEQLYTHPIQPAVDGNTVDPQVEKAKFMQNAMDFQTSFTFLNRKFQGLTRAIKGE</sequence>
<comment type="caution">
    <text evidence="8">The sequence shown here is derived from an EMBL/GenBank/DDBJ whole genome shotgun (WGS) entry which is preliminary data.</text>
</comment>
<evidence type="ECO:0000256" key="5">
    <source>
        <dbReference type="ARBA" id="ARBA00024934"/>
    </source>
</evidence>
<keyword evidence="9" id="KW-1185">Reference proteome</keyword>
<evidence type="ECO:0000256" key="6">
    <source>
        <dbReference type="PIRNR" id="PIRNR002889"/>
    </source>
</evidence>
<evidence type="ECO:0000313" key="9">
    <source>
        <dbReference type="Proteomes" id="UP001589628"/>
    </source>
</evidence>